<gene>
    <name evidence="1" type="ORF">Pint_13512</name>
</gene>
<dbReference type="EMBL" id="CM047743">
    <property type="protein sequence ID" value="KAJ0030286.1"/>
    <property type="molecule type" value="Genomic_DNA"/>
</dbReference>
<evidence type="ECO:0000313" key="1">
    <source>
        <dbReference type="EMBL" id="KAJ0030286.1"/>
    </source>
</evidence>
<reference evidence="2" key="1">
    <citation type="journal article" date="2023" name="G3 (Bethesda)">
        <title>Genome assembly and association tests identify interacting loci associated with vigor, precocity, and sex in interspecific pistachio rootstocks.</title>
        <authorList>
            <person name="Palmer W."/>
            <person name="Jacygrad E."/>
            <person name="Sagayaradj S."/>
            <person name="Cavanaugh K."/>
            <person name="Han R."/>
            <person name="Bertier L."/>
            <person name="Beede B."/>
            <person name="Kafkas S."/>
            <person name="Golino D."/>
            <person name="Preece J."/>
            <person name="Michelmore R."/>
        </authorList>
    </citation>
    <scope>NUCLEOTIDE SEQUENCE [LARGE SCALE GENOMIC DNA]</scope>
</reference>
<organism evidence="1 2">
    <name type="scientific">Pistacia integerrima</name>
    <dbReference type="NCBI Taxonomy" id="434235"/>
    <lineage>
        <taxon>Eukaryota</taxon>
        <taxon>Viridiplantae</taxon>
        <taxon>Streptophyta</taxon>
        <taxon>Embryophyta</taxon>
        <taxon>Tracheophyta</taxon>
        <taxon>Spermatophyta</taxon>
        <taxon>Magnoliopsida</taxon>
        <taxon>eudicotyledons</taxon>
        <taxon>Gunneridae</taxon>
        <taxon>Pentapetalae</taxon>
        <taxon>rosids</taxon>
        <taxon>malvids</taxon>
        <taxon>Sapindales</taxon>
        <taxon>Anacardiaceae</taxon>
        <taxon>Pistacia</taxon>
    </lineage>
</organism>
<dbReference type="Proteomes" id="UP001163603">
    <property type="component" value="Chromosome 8"/>
</dbReference>
<sequence length="157" mass="18406">MEAFSWVVLAMAWLAALVFLKRITTSWRQPLNSPPGKPIVLKDHLSRFTLSIISRIVLGKKYFCESKSETSVVTLEEFQEMLDNLFMLNGVLNIGDWIPWMDFLDLQGYVKRMKVLKKRFDRFHDHVFDEHRAKREGVKDFEAKDMVDSLLRLADDP</sequence>
<keyword evidence="2" id="KW-1185">Reference proteome</keyword>
<accession>A0ACC0Y4V0</accession>
<comment type="caution">
    <text evidence="1">The sequence shown here is derived from an EMBL/GenBank/DDBJ whole genome shotgun (WGS) entry which is preliminary data.</text>
</comment>
<proteinExistence type="predicted"/>
<name>A0ACC0Y4V0_9ROSI</name>
<protein>
    <submittedName>
        <fullName evidence="1">Uncharacterized protein</fullName>
    </submittedName>
</protein>
<evidence type="ECO:0000313" key="2">
    <source>
        <dbReference type="Proteomes" id="UP001163603"/>
    </source>
</evidence>